<proteinExistence type="inferred from homology"/>
<reference evidence="4 5" key="1">
    <citation type="journal article" date="2024" name="G3 (Bethesda)">
        <title>Genome assembly of Hibiscus sabdariffa L. provides insights into metabolisms of medicinal natural products.</title>
        <authorList>
            <person name="Kim T."/>
        </authorList>
    </citation>
    <scope>NUCLEOTIDE SEQUENCE [LARGE SCALE GENOMIC DNA]</scope>
    <source>
        <strain evidence="4">TK-2024</strain>
        <tissue evidence="4">Old leaves</tissue>
    </source>
</reference>
<comment type="caution">
    <text evidence="4">The sequence shown here is derived from an EMBL/GenBank/DDBJ whole genome shotgun (WGS) entry which is preliminary data.</text>
</comment>
<dbReference type="InterPro" id="IPR004993">
    <property type="entry name" value="GH3"/>
</dbReference>
<accession>A0ABR2TT42</accession>
<dbReference type="PANTHER" id="PTHR31901">
    <property type="entry name" value="GH3 DOMAIN-CONTAINING PROTEIN"/>
    <property type="match status" value="1"/>
</dbReference>
<feature type="domain" description="GH3 middle" evidence="3">
    <location>
        <begin position="140"/>
        <end position="195"/>
    </location>
</feature>
<evidence type="ECO:0000313" key="5">
    <source>
        <dbReference type="Proteomes" id="UP001396334"/>
    </source>
</evidence>
<organism evidence="4 5">
    <name type="scientific">Hibiscus sabdariffa</name>
    <name type="common">roselle</name>
    <dbReference type="NCBI Taxonomy" id="183260"/>
    <lineage>
        <taxon>Eukaryota</taxon>
        <taxon>Viridiplantae</taxon>
        <taxon>Streptophyta</taxon>
        <taxon>Embryophyta</taxon>
        <taxon>Tracheophyta</taxon>
        <taxon>Spermatophyta</taxon>
        <taxon>Magnoliopsida</taxon>
        <taxon>eudicotyledons</taxon>
        <taxon>Gunneridae</taxon>
        <taxon>Pentapetalae</taxon>
        <taxon>rosids</taxon>
        <taxon>malvids</taxon>
        <taxon>Malvales</taxon>
        <taxon>Malvaceae</taxon>
        <taxon>Malvoideae</taxon>
        <taxon>Hibiscus</taxon>
    </lineage>
</organism>
<comment type="similarity">
    <text evidence="1">Belongs to the IAA-amido conjugating enzyme family.</text>
</comment>
<gene>
    <name evidence="4" type="ORF">V6N11_015802</name>
</gene>
<protein>
    <recommendedName>
        <fullName evidence="3">GH3 middle domain-containing protein</fullName>
    </recommendedName>
</protein>
<sequence>MLEEVAIMDGEKVIRDFKAMTKDAENVQRATLELVSEKMDALSICRNWASMAKLSLKVSRLVLLWEFPIENEMALQFIFGGKQTKTKGDLLVGTATTNIYRGLEKHYAGDVPLITVDYGATEGWIGVNVNPTLPPESTTYVVPPNIGYFEFIPLNKNVEDNVQDEVKSSFPSVDPKSIGLTEVKVGEEYEVIVSSVTSCCISNFLS</sequence>
<name>A0ABR2TT42_9ROSI</name>
<dbReference type="EMBL" id="JBBPBN010000004">
    <property type="protein sequence ID" value="KAK9040661.1"/>
    <property type="molecule type" value="Genomic_DNA"/>
</dbReference>
<dbReference type="Pfam" id="PF23571">
    <property type="entry name" value="GH3_M"/>
    <property type="match status" value="1"/>
</dbReference>
<dbReference type="Proteomes" id="UP001396334">
    <property type="component" value="Unassembled WGS sequence"/>
</dbReference>
<keyword evidence="2" id="KW-0436">Ligase</keyword>
<dbReference type="PANTHER" id="PTHR31901:SF5">
    <property type="entry name" value="JASMONOYL--L-AMINO ACID SYNTHETASE JAR1"/>
    <property type="match status" value="1"/>
</dbReference>
<evidence type="ECO:0000256" key="1">
    <source>
        <dbReference type="ARBA" id="ARBA00008068"/>
    </source>
</evidence>
<keyword evidence="5" id="KW-1185">Reference proteome</keyword>
<evidence type="ECO:0000313" key="4">
    <source>
        <dbReference type="EMBL" id="KAK9040661.1"/>
    </source>
</evidence>
<dbReference type="InterPro" id="IPR055377">
    <property type="entry name" value="GH3_M"/>
</dbReference>
<evidence type="ECO:0000256" key="2">
    <source>
        <dbReference type="ARBA" id="ARBA00022598"/>
    </source>
</evidence>
<evidence type="ECO:0000259" key="3">
    <source>
        <dbReference type="Pfam" id="PF23571"/>
    </source>
</evidence>